<keyword evidence="7" id="KW-1185">Reference proteome</keyword>
<dbReference type="PANTHER" id="PTHR46796:SF12">
    <property type="entry name" value="HTH-TYPE DNA-BINDING TRANSCRIPTIONAL ACTIVATOR EUTR"/>
    <property type="match status" value="1"/>
</dbReference>
<evidence type="ECO:0000313" key="6">
    <source>
        <dbReference type="EMBL" id="NHR03621.1"/>
    </source>
</evidence>
<accession>A0ABX0L249</accession>
<proteinExistence type="predicted"/>
<keyword evidence="1" id="KW-0805">Transcription regulation</keyword>
<evidence type="ECO:0000256" key="1">
    <source>
        <dbReference type="ARBA" id="ARBA00023015"/>
    </source>
</evidence>
<evidence type="ECO:0000256" key="2">
    <source>
        <dbReference type="ARBA" id="ARBA00023125"/>
    </source>
</evidence>
<keyword evidence="2" id="KW-0238">DNA-binding</keyword>
<reference evidence="6 7" key="1">
    <citation type="submission" date="2020-03" db="EMBL/GenBank/DDBJ databases">
        <title>Draft genome sequence of environmentally isolated cultures.</title>
        <authorList>
            <person name="Wilson H.S."/>
            <person name="De Leon M.E."/>
        </authorList>
    </citation>
    <scope>NUCLEOTIDE SEQUENCE [LARGE SCALE GENOMIC DNA]</scope>
    <source>
        <strain evidence="6 7">HSC-31F16</strain>
    </source>
</reference>
<evidence type="ECO:0000259" key="5">
    <source>
        <dbReference type="PROSITE" id="PS01124"/>
    </source>
</evidence>
<dbReference type="EMBL" id="JAAOMA010000001">
    <property type="protein sequence ID" value="NHR03621.1"/>
    <property type="molecule type" value="Genomic_DNA"/>
</dbReference>
<protein>
    <submittedName>
        <fullName evidence="6">Helix-turn-helix domain-containing protein</fullName>
    </submittedName>
</protein>
<dbReference type="SUPFAM" id="SSF46689">
    <property type="entry name" value="Homeodomain-like"/>
    <property type="match status" value="2"/>
</dbReference>
<dbReference type="RefSeq" id="WP_166450355.1">
    <property type="nucleotide sequence ID" value="NZ_JAAOMA010000001.1"/>
</dbReference>
<dbReference type="InterPro" id="IPR018060">
    <property type="entry name" value="HTH_AraC"/>
</dbReference>
<organism evidence="6 7">
    <name type="scientific">Chromobacterium fluminis</name>
    <dbReference type="NCBI Taxonomy" id="3044269"/>
    <lineage>
        <taxon>Bacteria</taxon>
        <taxon>Pseudomonadati</taxon>
        <taxon>Pseudomonadota</taxon>
        <taxon>Betaproteobacteria</taxon>
        <taxon>Neisseriales</taxon>
        <taxon>Chromobacteriaceae</taxon>
        <taxon>Chromobacterium</taxon>
    </lineage>
</organism>
<dbReference type="Pfam" id="PF12833">
    <property type="entry name" value="HTH_18"/>
    <property type="match status" value="1"/>
</dbReference>
<feature type="region of interest" description="Disordered" evidence="4">
    <location>
        <begin position="1"/>
        <end position="27"/>
    </location>
</feature>
<name>A0ABX0L249_9NEIS</name>
<dbReference type="Gene3D" id="1.10.10.60">
    <property type="entry name" value="Homeodomain-like"/>
    <property type="match status" value="1"/>
</dbReference>
<dbReference type="InterPro" id="IPR009057">
    <property type="entry name" value="Homeodomain-like_sf"/>
</dbReference>
<dbReference type="SMART" id="SM00342">
    <property type="entry name" value="HTH_ARAC"/>
    <property type="match status" value="1"/>
</dbReference>
<evidence type="ECO:0000256" key="4">
    <source>
        <dbReference type="SAM" id="MobiDB-lite"/>
    </source>
</evidence>
<evidence type="ECO:0000313" key="7">
    <source>
        <dbReference type="Proteomes" id="UP001515641"/>
    </source>
</evidence>
<dbReference type="InterPro" id="IPR050204">
    <property type="entry name" value="AraC_XylS_family_regulators"/>
</dbReference>
<comment type="caution">
    <text evidence="6">The sequence shown here is derived from an EMBL/GenBank/DDBJ whole genome shotgun (WGS) entry which is preliminary data.</text>
</comment>
<dbReference type="Proteomes" id="UP001515641">
    <property type="component" value="Unassembled WGS sequence"/>
</dbReference>
<dbReference type="PANTHER" id="PTHR46796">
    <property type="entry name" value="HTH-TYPE TRANSCRIPTIONAL ACTIVATOR RHAS-RELATED"/>
    <property type="match status" value="1"/>
</dbReference>
<gene>
    <name evidence="6" type="ORF">HA052_00295</name>
</gene>
<sequence length="350" mass="39415">MSDPSPGSGPLHQLRATSPPPREPLAPLGAEVGVKHRETNNSFEQACAITAWQQLYDQLLPGLFFGHVKELWLDQLQCFEEFTSRSLRQSCVVWPDAYWFGLPCPDQPGAARDGGQMGNGAIAISTGGEDFELTTPDNFRIMGLVVPQAELDEHARLTLDGGLPLSLKDQPLLQLDPERKRDFILRQRQLLIEAERSRLGPADITAYRFMRHELLDGLTELLASALPAPTQQRSLRSHWRLVRKARDFVMSQPDEALVVADLCQHLNLSRRTLQNIFQNTLGLCPLTYLKSIRLNAVQRELLSPDSRHHTVQDIAAAWGFWHMSQFATDYKRLFGERPSATLLRRAVGPD</sequence>
<keyword evidence="3" id="KW-0804">Transcription</keyword>
<evidence type="ECO:0000256" key="3">
    <source>
        <dbReference type="ARBA" id="ARBA00023163"/>
    </source>
</evidence>
<dbReference type="PROSITE" id="PS01124">
    <property type="entry name" value="HTH_ARAC_FAMILY_2"/>
    <property type="match status" value="1"/>
</dbReference>
<feature type="domain" description="HTH araC/xylS-type" evidence="5">
    <location>
        <begin position="243"/>
        <end position="344"/>
    </location>
</feature>